<evidence type="ECO:0000313" key="2">
    <source>
        <dbReference type="EnsemblMetazoa" id="XP_020894181.1"/>
    </source>
</evidence>
<dbReference type="GeneID" id="110233253"/>
<protein>
    <recommendedName>
        <fullName evidence="4">Integrase catalytic domain-containing protein</fullName>
    </recommendedName>
</protein>
<name>A0A913WU62_EXADI</name>
<evidence type="ECO:0000313" key="3">
    <source>
        <dbReference type="Proteomes" id="UP000887567"/>
    </source>
</evidence>
<dbReference type="Proteomes" id="UP000887567">
    <property type="component" value="Unplaced"/>
</dbReference>
<dbReference type="GO" id="GO:0003676">
    <property type="term" value="F:nucleic acid binding"/>
    <property type="evidence" value="ECO:0007669"/>
    <property type="project" value="InterPro"/>
</dbReference>
<dbReference type="OrthoDB" id="5975069at2759"/>
<keyword evidence="3" id="KW-1185">Reference proteome</keyword>
<accession>A0A913WU62</accession>
<dbReference type="Gene3D" id="3.30.420.10">
    <property type="entry name" value="Ribonuclease H-like superfamily/Ribonuclease H"/>
    <property type="match status" value="1"/>
</dbReference>
<dbReference type="AlphaFoldDB" id="A0A913WU62"/>
<organism evidence="2 3">
    <name type="scientific">Exaiptasia diaphana</name>
    <name type="common">Tropical sea anemone</name>
    <name type="synonym">Aiptasia pulchella</name>
    <dbReference type="NCBI Taxonomy" id="2652724"/>
    <lineage>
        <taxon>Eukaryota</taxon>
        <taxon>Metazoa</taxon>
        <taxon>Cnidaria</taxon>
        <taxon>Anthozoa</taxon>
        <taxon>Hexacorallia</taxon>
        <taxon>Actiniaria</taxon>
        <taxon>Aiptasiidae</taxon>
        <taxon>Exaiptasia</taxon>
    </lineage>
</organism>
<dbReference type="PANTHER" id="PTHR37984">
    <property type="entry name" value="PROTEIN CBG26694"/>
    <property type="match status" value="1"/>
</dbReference>
<proteinExistence type="predicted"/>
<dbReference type="InterPro" id="IPR012337">
    <property type="entry name" value="RNaseH-like_sf"/>
</dbReference>
<dbReference type="EnsemblMetazoa" id="XM_021038522.1">
    <property type="protein sequence ID" value="XP_020894181.1"/>
    <property type="gene ID" value="LOC110233253"/>
</dbReference>
<dbReference type="OMA" id="CGNDIRE"/>
<dbReference type="KEGG" id="epa:110233253"/>
<dbReference type="InterPro" id="IPR050951">
    <property type="entry name" value="Retrovirus_Pol_polyprotein"/>
</dbReference>
<feature type="compositionally biased region" description="Basic and acidic residues" evidence="1">
    <location>
        <begin position="87"/>
        <end position="102"/>
    </location>
</feature>
<sequence>MEQNGVRHITVAPYHPSSNGLAEKAVNIFKGGLKHSDGTLESKLMRVLSKYRATPHTSTGETPSKLLMGRELKTPLDNLRPNLNSKVESKQQQQKEHHDKRAVQRTFSVGDLVYARNFGRGDAWLPGLLVAQTGPMSFFVELLQGGLVRKHQDQIRMRFTKDSATPGLLQLQETQLPLPEIRDALIVPDFS</sequence>
<dbReference type="PANTHER" id="PTHR37984:SF13">
    <property type="entry name" value="RIBONUCLEASE H"/>
    <property type="match status" value="1"/>
</dbReference>
<feature type="region of interest" description="Disordered" evidence="1">
    <location>
        <begin position="77"/>
        <end position="102"/>
    </location>
</feature>
<dbReference type="RefSeq" id="XP_020894181.1">
    <property type="nucleotide sequence ID" value="XM_021038522.1"/>
</dbReference>
<reference evidence="2" key="1">
    <citation type="submission" date="2022-11" db="UniProtKB">
        <authorList>
            <consortium name="EnsemblMetazoa"/>
        </authorList>
    </citation>
    <scope>IDENTIFICATION</scope>
</reference>
<evidence type="ECO:0000256" key="1">
    <source>
        <dbReference type="SAM" id="MobiDB-lite"/>
    </source>
</evidence>
<evidence type="ECO:0008006" key="4">
    <source>
        <dbReference type="Google" id="ProtNLM"/>
    </source>
</evidence>
<dbReference type="InterPro" id="IPR036397">
    <property type="entry name" value="RNaseH_sf"/>
</dbReference>
<dbReference type="SUPFAM" id="SSF53098">
    <property type="entry name" value="Ribonuclease H-like"/>
    <property type="match status" value="1"/>
</dbReference>